<protein>
    <recommendedName>
        <fullName evidence="4">Cytochrome P450</fullName>
    </recommendedName>
</protein>
<name>A0A372ZS84_9ACTN</name>
<feature type="region of interest" description="Disordered" evidence="1">
    <location>
        <begin position="1"/>
        <end position="26"/>
    </location>
</feature>
<dbReference type="RefSeq" id="WP_117486724.1">
    <property type="nucleotide sequence ID" value="NZ_QVIG01000001.1"/>
</dbReference>
<keyword evidence="3" id="KW-1185">Reference proteome</keyword>
<dbReference type="Proteomes" id="UP000263377">
    <property type="component" value="Unassembled WGS sequence"/>
</dbReference>
<dbReference type="SUPFAM" id="SSF48264">
    <property type="entry name" value="Cytochrome P450"/>
    <property type="match status" value="1"/>
</dbReference>
<evidence type="ECO:0008006" key="4">
    <source>
        <dbReference type="Google" id="ProtNLM"/>
    </source>
</evidence>
<comment type="caution">
    <text evidence="2">The sequence shown here is derived from an EMBL/GenBank/DDBJ whole genome shotgun (WGS) entry which is preliminary data.</text>
</comment>
<gene>
    <name evidence="2" type="ORF">DR950_09865</name>
</gene>
<evidence type="ECO:0000313" key="3">
    <source>
        <dbReference type="Proteomes" id="UP000263377"/>
    </source>
</evidence>
<evidence type="ECO:0000313" key="2">
    <source>
        <dbReference type="EMBL" id="RGD58055.1"/>
    </source>
</evidence>
<reference evidence="2 3" key="1">
    <citation type="submission" date="2018-08" db="EMBL/GenBank/DDBJ databases">
        <title>Diversity &amp; Physiological Properties of Lignin-Decomposing Actinobacteria from Soil.</title>
        <authorList>
            <person name="Roh S.G."/>
            <person name="Kim S.B."/>
        </authorList>
    </citation>
    <scope>NUCLEOTIDE SEQUENCE [LARGE SCALE GENOMIC DNA]</scope>
    <source>
        <strain evidence="2 3">MMS17-GH009</strain>
    </source>
</reference>
<dbReference type="GO" id="GO:0005506">
    <property type="term" value="F:iron ion binding"/>
    <property type="evidence" value="ECO:0007669"/>
    <property type="project" value="InterPro"/>
</dbReference>
<dbReference type="GO" id="GO:0004497">
    <property type="term" value="F:monooxygenase activity"/>
    <property type="evidence" value="ECO:0007669"/>
    <property type="project" value="InterPro"/>
</dbReference>
<accession>A0A372ZS84</accession>
<sequence length="156" mass="16969">MTTSPANPREVSDGDSPAPGQPEFSACPLIFDPQCPELPEDVLGGLREQAPVVRITLPGGLPAWMVTRFDDVRAGLGDPRLVQSPLSVPGFTGEDPRMAQIRWLGLPERMNQYLLRARWTSTHPTTPGCARRSHRTSPRAGSTRCNPGWSRSPTGS</sequence>
<dbReference type="GO" id="GO:0016705">
    <property type="term" value="F:oxidoreductase activity, acting on paired donors, with incorporation or reduction of molecular oxygen"/>
    <property type="evidence" value="ECO:0007669"/>
    <property type="project" value="InterPro"/>
</dbReference>
<proteinExistence type="predicted"/>
<feature type="region of interest" description="Disordered" evidence="1">
    <location>
        <begin position="123"/>
        <end position="156"/>
    </location>
</feature>
<dbReference type="AlphaFoldDB" id="A0A372ZS84"/>
<dbReference type="GO" id="GO:0020037">
    <property type="term" value="F:heme binding"/>
    <property type="evidence" value="ECO:0007669"/>
    <property type="project" value="InterPro"/>
</dbReference>
<dbReference type="InterPro" id="IPR036396">
    <property type="entry name" value="Cyt_P450_sf"/>
</dbReference>
<feature type="compositionally biased region" description="Polar residues" evidence="1">
    <location>
        <begin position="139"/>
        <end position="156"/>
    </location>
</feature>
<evidence type="ECO:0000256" key="1">
    <source>
        <dbReference type="SAM" id="MobiDB-lite"/>
    </source>
</evidence>
<organism evidence="2 3">
    <name type="scientific">Kitasatospora xanthocidica</name>
    <dbReference type="NCBI Taxonomy" id="83382"/>
    <lineage>
        <taxon>Bacteria</taxon>
        <taxon>Bacillati</taxon>
        <taxon>Actinomycetota</taxon>
        <taxon>Actinomycetes</taxon>
        <taxon>Kitasatosporales</taxon>
        <taxon>Streptomycetaceae</taxon>
        <taxon>Kitasatospora</taxon>
    </lineage>
</organism>
<dbReference type="Gene3D" id="1.10.630.10">
    <property type="entry name" value="Cytochrome P450"/>
    <property type="match status" value="1"/>
</dbReference>
<dbReference type="EMBL" id="QVIG01000001">
    <property type="protein sequence ID" value="RGD58055.1"/>
    <property type="molecule type" value="Genomic_DNA"/>
</dbReference>